<dbReference type="STRING" id="3476.A0A2P5AB87"/>
<protein>
    <submittedName>
        <fullName evidence="1">S-adenosyl-L-methionine-dependent methyltransferase</fullName>
    </submittedName>
</protein>
<dbReference type="Proteomes" id="UP000237105">
    <property type="component" value="Unassembled WGS sequence"/>
</dbReference>
<organism evidence="1 2">
    <name type="scientific">Parasponia andersonii</name>
    <name type="common">Sponia andersonii</name>
    <dbReference type="NCBI Taxonomy" id="3476"/>
    <lineage>
        <taxon>Eukaryota</taxon>
        <taxon>Viridiplantae</taxon>
        <taxon>Streptophyta</taxon>
        <taxon>Embryophyta</taxon>
        <taxon>Tracheophyta</taxon>
        <taxon>Spermatophyta</taxon>
        <taxon>Magnoliopsida</taxon>
        <taxon>eudicotyledons</taxon>
        <taxon>Gunneridae</taxon>
        <taxon>Pentapetalae</taxon>
        <taxon>rosids</taxon>
        <taxon>fabids</taxon>
        <taxon>Rosales</taxon>
        <taxon>Cannabaceae</taxon>
        <taxon>Parasponia</taxon>
    </lineage>
</organism>
<evidence type="ECO:0000313" key="2">
    <source>
        <dbReference type="Proteomes" id="UP000237105"/>
    </source>
</evidence>
<keyword evidence="1" id="KW-0489">Methyltransferase</keyword>
<dbReference type="Pfam" id="PF02353">
    <property type="entry name" value="CMAS"/>
    <property type="match status" value="1"/>
</dbReference>
<dbReference type="OrthoDB" id="5977668at2759"/>
<dbReference type="EMBL" id="JXTB01000702">
    <property type="protein sequence ID" value="PON33812.1"/>
    <property type="molecule type" value="Genomic_DNA"/>
</dbReference>
<evidence type="ECO:0000313" key="1">
    <source>
        <dbReference type="EMBL" id="PON33812.1"/>
    </source>
</evidence>
<gene>
    <name evidence="1" type="ORF">PanWU01x14_349570</name>
</gene>
<accession>A0A2P5AB87</accession>
<name>A0A2P5AB87_PARAD</name>
<dbReference type="InterPro" id="IPR029063">
    <property type="entry name" value="SAM-dependent_MTases_sf"/>
</dbReference>
<dbReference type="Gene3D" id="3.40.50.150">
    <property type="entry name" value="Vaccinia Virus protein VP39"/>
    <property type="match status" value="1"/>
</dbReference>
<dbReference type="PANTHER" id="PTHR43675">
    <property type="entry name" value="ARSENITE METHYLTRANSFERASE"/>
    <property type="match status" value="1"/>
</dbReference>
<dbReference type="GO" id="GO:0032259">
    <property type="term" value="P:methylation"/>
    <property type="evidence" value="ECO:0007669"/>
    <property type="project" value="UniProtKB-KW"/>
</dbReference>
<dbReference type="AlphaFoldDB" id="A0A2P5AB87"/>
<dbReference type="PANTHER" id="PTHR43675:SF30">
    <property type="entry name" value="CYCLOPROPANE-FATTY-ACYL-PHOSPHOLIPID SYNTHASE"/>
    <property type="match status" value="1"/>
</dbReference>
<keyword evidence="1" id="KW-0808">Transferase</keyword>
<keyword evidence="2" id="KW-1185">Reference proteome</keyword>
<proteinExistence type="predicted"/>
<dbReference type="SUPFAM" id="SSF53335">
    <property type="entry name" value="S-adenosyl-L-methionine-dependent methyltransferases"/>
    <property type="match status" value="1"/>
</dbReference>
<dbReference type="InterPro" id="IPR026669">
    <property type="entry name" value="Arsenite_MeTrfase-like"/>
</dbReference>
<comment type="caution">
    <text evidence="1">The sequence shown here is derived from an EMBL/GenBank/DDBJ whole genome shotgun (WGS) entry which is preliminary data.</text>
</comment>
<reference evidence="2" key="1">
    <citation type="submission" date="2016-06" db="EMBL/GenBank/DDBJ databases">
        <title>Parallel loss of symbiosis genes in relatives of nitrogen-fixing non-legume Parasponia.</title>
        <authorList>
            <person name="Van Velzen R."/>
            <person name="Holmer R."/>
            <person name="Bu F."/>
            <person name="Rutten L."/>
            <person name="Van Zeijl A."/>
            <person name="Liu W."/>
            <person name="Santuari L."/>
            <person name="Cao Q."/>
            <person name="Sharma T."/>
            <person name="Shen D."/>
            <person name="Roswanjaya Y."/>
            <person name="Wardhani T."/>
            <person name="Kalhor M.S."/>
            <person name="Jansen J."/>
            <person name="Van den Hoogen J."/>
            <person name="Gungor B."/>
            <person name="Hartog M."/>
            <person name="Hontelez J."/>
            <person name="Verver J."/>
            <person name="Yang W.-C."/>
            <person name="Schijlen E."/>
            <person name="Repin R."/>
            <person name="Schilthuizen M."/>
            <person name="Schranz E."/>
            <person name="Heidstra R."/>
            <person name="Miyata K."/>
            <person name="Fedorova E."/>
            <person name="Kohlen W."/>
            <person name="Bisseling T."/>
            <person name="Smit S."/>
            <person name="Geurts R."/>
        </authorList>
    </citation>
    <scope>NUCLEOTIDE SEQUENCE [LARGE SCALE GENOMIC DNA]</scope>
    <source>
        <strain evidence="2">cv. WU1-14</strain>
    </source>
</reference>
<dbReference type="CDD" id="cd02440">
    <property type="entry name" value="AdoMet_MTases"/>
    <property type="match status" value="1"/>
</dbReference>
<dbReference type="GO" id="GO:0008168">
    <property type="term" value="F:methyltransferase activity"/>
    <property type="evidence" value="ECO:0007669"/>
    <property type="project" value="UniProtKB-KW"/>
</dbReference>
<sequence>MAAACGLLGKICDLLSCPKRMVPSLTETEARLKRFVSACCLILLEEGGTIFTFEGSTERCTHKTAIKIHSQFYWKVMMQVDLGLADVYINGDFTFVDKEEGLLNLIMSNELFALFLDETVAYSTAIFKARIEKNHEVLEIGCGWGSLAFEVVKRTGCRYTGATLSEEQLKLAQEKVRDAGLQNSIRFLPCDYRHEMLENVGHEFIEDFFGCCESVLAENGILVLRRRSSDFIKSYIFPGVYIPSLSRVTSAMAAASRFSLEHLENIGSDYYQTLRCWRRNFMEKQSDIKALGFNEKFIRTWDTTLIIVQQVSRLVPLEITS</sequence>